<protein>
    <submittedName>
        <fullName evidence="2">Uncharacterized protein</fullName>
    </submittedName>
</protein>
<accession>W5W7S8</accession>
<evidence type="ECO:0000313" key="2">
    <source>
        <dbReference type="EMBL" id="AHH96992.1"/>
    </source>
</evidence>
<sequence>MRTPIFDQLMLASGLAWIEESDGRLSVDLLPAARTAEQGEPGVPRSGNTRERGEVTATSERGGTTGAP</sequence>
<feature type="region of interest" description="Disordered" evidence="1">
    <location>
        <begin position="33"/>
        <end position="68"/>
    </location>
</feature>
<dbReference type="KEGG" id="kal:KALB_3628"/>
<evidence type="ECO:0000313" key="3">
    <source>
        <dbReference type="Proteomes" id="UP000019225"/>
    </source>
</evidence>
<dbReference type="HOGENOM" id="CLU_2788478_0_0_11"/>
<dbReference type="AlphaFoldDB" id="W5W7S8"/>
<name>W5W7S8_9PSEU</name>
<organism evidence="2 3">
    <name type="scientific">Kutzneria albida DSM 43870</name>
    <dbReference type="NCBI Taxonomy" id="1449976"/>
    <lineage>
        <taxon>Bacteria</taxon>
        <taxon>Bacillati</taxon>
        <taxon>Actinomycetota</taxon>
        <taxon>Actinomycetes</taxon>
        <taxon>Pseudonocardiales</taxon>
        <taxon>Pseudonocardiaceae</taxon>
        <taxon>Kutzneria</taxon>
    </lineage>
</organism>
<evidence type="ECO:0000256" key="1">
    <source>
        <dbReference type="SAM" id="MobiDB-lite"/>
    </source>
</evidence>
<dbReference type="EMBL" id="CP007155">
    <property type="protein sequence ID" value="AHH96992.1"/>
    <property type="molecule type" value="Genomic_DNA"/>
</dbReference>
<gene>
    <name evidence="2" type="ORF">KALB_3628</name>
</gene>
<reference evidence="2 3" key="1">
    <citation type="journal article" date="2014" name="BMC Genomics">
        <title>Complete genome sequence of producer of the glycopeptide antibiotic Aculeximycin Kutzneria albida DSM 43870T, a representative of minor genus of Pseudonocardiaceae.</title>
        <authorList>
            <person name="Rebets Y."/>
            <person name="Tokovenko B."/>
            <person name="Lushchyk I."/>
            <person name="Ruckert C."/>
            <person name="Zaburannyi N."/>
            <person name="Bechthold A."/>
            <person name="Kalinowski J."/>
            <person name="Luzhetskyy A."/>
        </authorList>
    </citation>
    <scope>NUCLEOTIDE SEQUENCE [LARGE SCALE GENOMIC DNA]</scope>
    <source>
        <strain evidence="2">DSM 43870</strain>
    </source>
</reference>
<dbReference type="RefSeq" id="WP_148309509.1">
    <property type="nucleotide sequence ID" value="NZ_CP007155.1"/>
</dbReference>
<keyword evidence="3" id="KW-1185">Reference proteome</keyword>
<proteinExistence type="predicted"/>
<dbReference type="Proteomes" id="UP000019225">
    <property type="component" value="Chromosome"/>
</dbReference>